<evidence type="ECO:0000259" key="6">
    <source>
        <dbReference type="PROSITE" id="PS50977"/>
    </source>
</evidence>
<evidence type="ECO:0000256" key="1">
    <source>
        <dbReference type="ARBA" id="ARBA00023015"/>
    </source>
</evidence>
<dbReference type="Pfam" id="PF16859">
    <property type="entry name" value="TetR_C_11"/>
    <property type="match status" value="1"/>
</dbReference>
<dbReference type="InterPro" id="IPR011075">
    <property type="entry name" value="TetR_C"/>
</dbReference>
<dbReference type="Pfam" id="PF00440">
    <property type="entry name" value="TetR_N"/>
    <property type="match status" value="1"/>
</dbReference>
<feature type="domain" description="HTH tetR-type" evidence="6">
    <location>
        <begin position="26"/>
        <end position="86"/>
    </location>
</feature>
<dbReference type="Proteomes" id="UP001156398">
    <property type="component" value="Unassembled WGS sequence"/>
</dbReference>
<dbReference type="EMBL" id="JAAGKO020000031">
    <property type="protein sequence ID" value="MDI5965171.1"/>
    <property type="molecule type" value="Genomic_DNA"/>
</dbReference>
<accession>A0ABT6W359</accession>
<keyword evidence="1" id="KW-0805">Transcription regulation</keyword>
<dbReference type="InterPro" id="IPR036271">
    <property type="entry name" value="Tet_transcr_reg_TetR-rel_C_sf"/>
</dbReference>
<dbReference type="Gene3D" id="1.10.357.10">
    <property type="entry name" value="Tetracycline Repressor, domain 2"/>
    <property type="match status" value="1"/>
</dbReference>
<protein>
    <submittedName>
        <fullName evidence="7">TetR/AcrR family transcriptional regulator</fullName>
    </submittedName>
</protein>
<name>A0ABT6W359_9ACTN</name>
<gene>
    <name evidence="7" type="ORF">POF43_021010</name>
</gene>
<dbReference type="PANTHER" id="PTHR30055">
    <property type="entry name" value="HTH-TYPE TRANSCRIPTIONAL REGULATOR RUTR"/>
    <property type="match status" value="1"/>
</dbReference>
<dbReference type="PANTHER" id="PTHR30055:SF148">
    <property type="entry name" value="TETR-FAMILY TRANSCRIPTIONAL REGULATOR"/>
    <property type="match status" value="1"/>
</dbReference>
<comment type="caution">
    <text evidence="7">The sequence shown here is derived from an EMBL/GenBank/DDBJ whole genome shotgun (WGS) entry which is preliminary data.</text>
</comment>
<keyword evidence="3" id="KW-0804">Transcription</keyword>
<dbReference type="PROSITE" id="PS50977">
    <property type="entry name" value="HTH_TETR_2"/>
    <property type="match status" value="1"/>
</dbReference>
<evidence type="ECO:0000313" key="7">
    <source>
        <dbReference type="EMBL" id="MDI5965171.1"/>
    </source>
</evidence>
<evidence type="ECO:0000256" key="5">
    <source>
        <dbReference type="SAM" id="MobiDB-lite"/>
    </source>
</evidence>
<keyword evidence="2 4" id="KW-0238">DNA-binding</keyword>
<proteinExistence type="predicted"/>
<feature type="DNA-binding region" description="H-T-H motif" evidence="4">
    <location>
        <begin position="49"/>
        <end position="68"/>
    </location>
</feature>
<reference evidence="7 8" key="1">
    <citation type="submission" date="2023-05" db="EMBL/GenBank/DDBJ databases">
        <title>Streptantibioticus silvisoli sp. nov., acidotolerant actinomycetes 1 from pine litter.</title>
        <authorList>
            <person name="Swiecimska M."/>
            <person name="Golinska P."/>
            <person name="Sangal V."/>
            <person name="Wachnowicz B."/>
            <person name="Goodfellow M."/>
        </authorList>
    </citation>
    <scope>NUCLEOTIDE SEQUENCE [LARGE SCALE GENOMIC DNA]</scope>
    <source>
        <strain evidence="7 8">SL54</strain>
    </source>
</reference>
<evidence type="ECO:0000256" key="2">
    <source>
        <dbReference type="ARBA" id="ARBA00023125"/>
    </source>
</evidence>
<dbReference type="SUPFAM" id="SSF48498">
    <property type="entry name" value="Tetracyclin repressor-like, C-terminal domain"/>
    <property type="match status" value="1"/>
</dbReference>
<dbReference type="InterPro" id="IPR009057">
    <property type="entry name" value="Homeodomain-like_sf"/>
</dbReference>
<evidence type="ECO:0000313" key="8">
    <source>
        <dbReference type="Proteomes" id="UP001156398"/>
    </source>
</evidence>
<dbReference type="SUPFAM" id="SSF46689">
    <property type="entry name" value="Homeodomain-like"/>
    <property type="match status" value="1"/>
</dbReference>
<dbReference type="InterPro" id="IPR001647">
    <property type="entry name" value="HTH_TetR"/>
</dbReference>
<keyword evidence="8" id="KW-1185">Reference proteome</keyword>
<dbReference type="InterPro" id="IPR050109">
    <property type="entry name" value="HTH-type_TetR-like_transc_reg"/>
</dbReference>
<evidence type="ECO:0000256" key="3">
    <source>
        <dbReference type="ARBA" id="ARBA00023163"/>
    </source>
</evidence>
<evidence type="ECO:0000256" key="4">
    <source>
        <dbReference type="PROSITE-ProRule" id="PRU00335"/>
    </source>
</evidence>
<organism evidence="7 8">
    <name type="scientific">Streptantibioticus silvisoli</name>
    <dbReference type="NCBI Taxonomy" id="2705255"/>
    <lineage>
        <taxon>Bacteria</taxon>
        <taxon>Bacillati</taxon>
        <taxon>Actinomycetota</taxon>
        <taxon>Actinomycetes</taxon>
        <taxon>Kitasatosporales</taxon>
        <taxon>Streptomycetaceae</taxon>
        <taxon>Streptantibioticus</taxon>
    </lineage>
</organism>
<dbReference type="Gene3D" id="1.10.10.60">
    <property type="entry name" value="Homeodomain-like"/>
    <property type="match status" value="1"/>
</dbReference>
<sequence>MNSSDEAAPGADDRHPPPRATRRRGTALTRAIYLTTLEELADSSFEELSFDKIAKKAGAGKASLYRRWNTPAELVLDALTDSDCGFAATPDPATGSLREDLLTLLNGFARALDQPHGRALRPLMTQRGRHPRLYDEVFRRVVEPRQQLILHVLRAAADRGEADPAAVTARVAALGPRLVIAEHIHTGAVPAAETAAIVDEVILRLTRLTRPGSPDPSS</sequence>
<dbReference type="RefSeq" id="WP_271325302.1">
    <property type="nucleotide sequence ID" value="NZ_JAAGKO020000031.1"/>
</dbReference>
<feature type="region of interest" description="Disordered" evidence="5">
    <location>
        <begin position="1"/>
        <end position="25"/>
    </location>
</feature>